<dbReference type="InterPro" id="IPR003593">
    <property type="entry name" value="AAA+_ATPase"/>
</dbReference>
<evidence type="ECO:0000256" key="15">
    <source>
        <dbReference type="ARBA" id="ARBA00022801"/>
    </source>
</evidence>
<keyword evidence="8" id="KW-0037">Angiogenesis</keyword>
<dbReference type="GO" id="GO:0005811">
    <property type="term" value="C:lipid droplet"/>
    <property type="evidence" value="ECO:0007669"/>
    <property type="project" value="UniProtKB-SubCell"/>
</dbReference>
<keyword evidence="16" id="KW-0862">Zinc</keyword>
<dbReference type="Ensembl" id="ENSORLT00015034091.1">
    <property type="protein sequence ID" value="ENSORLP00015015868.1"/>
    <property type="gene ID" value="ENSORLG00015017267.1"/>
</dbReference>
<dbReference type="CDD" id="cd16449">
    <property type="entry name" value="RING-HC"/>
    <property type="match status" value="1"/>
</dbReference>
<evidence type="ECO:0000256" key="19">
    <source>
        <dbReference type="ARBA" id="ARBA00023098"/>
    </source>
</evidence>
<name>A0A3P9I7L7_ORYLA</name>
<keyword evidence="20" id="KW-0511">Multifunctional enzyme</keyword>
<protein>
    <recommendedName>
        <fullName evidence="6">RING-type E3 ubiquitin transferase</fullName>
        <ecNumber evidence="6">2.3.2.27</ecNumber>
    </recommendedName>
</protein>
<comment type="pathway">
    <text evidence="4">Protein modification; protein ubiquitination.</text>
</comment>
<evidence type="ECO:0000256" key="10">
    <source>
        <dbReference type="ARBA" id="ARBA00022679"/>
    </source>
</evidence>
<feature type="region of interest" description="Disordered" evidence="23">
    <location>
        <begin position="620"/>
        <end position="652"/>
    </location>
</feature>
<dbReference type="PROSITE" id="PS00518">
    <property type="entry name" value="ZF_RING_1"/>
    <property type="match status" value="1"/>
</dbReference>
<evidence type="ECO:0000256" key="7">
    <source>
        <dbReference type="ARBA" id="ARBA00022490"/>
    </source>
</evidence>
<keyword evidence="7" id="KW-0963">Cytoplasm</keyword>
<comment type="similarity">
    <text evidence="5">Belongs to the AAA ATPase family.</text>
</comment>
<dbReference type="GO" id="GO:0005524">
    <property type="term" value="F:ATP binding"/>
    <property type="evidence" value="ECO:0007669"/>
    <property type="project" value="UniProtKB-KW"/>
</dbReference>
<dbReference type="Proteomes" id="UP000265200">
    <property type="component" value="Chromosome 19"/>
</dbReference>
<dbReference type="GO" id="GO:0061630">
    <property type="term" value="F:ubiquitin protein ligase activity"/>
    <property type="evidence" value="ECO:0007669"/>
    <property type="project" value="UniProtKB-EC"/>
</dbReference>
<accession>A0A3P9I7L7</accession>
<evidence type="ECO:0000256" key="11">
    <source>
        <dbReference type="ARBA" id="ARBA00022723"/>
    </source>
</evidence>
<reference evidence="26 27" key="2">
    <citation type="submission" date="2017-04" db="EMBL/GenBank/DDBJ databases">
        <title>CpG methylation of centromeres and impact of large insertions on vertebrate speciation.</title>
        <authorList>
            <person name="Ichikawa K."/>
            <person name="Yoshimura J."/>
            <person name="Morishita S."/>
        </authorList>
    </citation>
    <scope>NUCLEOTIDE SEQUENCE</scope>
    <source>
        <strain evidence="26 27">HSOK</strain>
    </source>
</reference>
<dbReference type="PANTHER" id="PTHR22605:SF21">
    <property type="entry name" value="E3 UBIQUITIN-PROTEIN LIGASE RNF213-BETA"/>
    <property type="match status" value="1"/>
</dbReference>
<dbReference type="InterPro" id="IPR017907">
    <property type="entry name" value="Znf_RING_CS"/>
</dbReference>
<reference key="1">
    <citation type="journal article" date="2007" name="Nature">
        <title>The medaka draft genome and insights into vertebrate genome evolution.</title>
        <authorList>
            <person name="Kasahara M."/>
            <person name="Naruse K."/>
            <person name="Sasaki S."/>
            <person name="Nakatani Y."/>
            <person name="Qu W."/>
            <person name="Ahsan B."/>
            <person name="Yamada T."/>
            <person name="Nagayasu Y."/>
            <person name="Doi K."/>
            <person name="Kasai Y."/>
            <person name="Jindo T."/>
            <person name="Kobayashi D."/>
            <person name="Shimada A."/>
            <person name="Toyoda A."/>
            <person name="Kuroki Y."/>
            <person name="Fujiyama A."/>
            <person name="Sasaki T."/>
            <person name="Shimizu A."/>
            <person name="Asakawa S."/>
            <person name="Shimizu N."/>
            <person name="Hashimoto S."/>
            <person name="Yang J."/>
            <person name="Lee Y."/>
            <person name="Matsushima K."/>
            <person name="Sugano S."/>
            <person name="Sakaizumi M."/>
            <person name="Narita T."/>
            <person name="Ohishi K."/>
            <person name="Haga S."/>
            <person name="Ohta F."/>
            <person name="Nomoto H."/>
            <person name="Nogata K."/>
            <person name="Morishita T."/>
            <person name="Endo T."/>
            <person name="Shin-I T."/>
            <person name="Takeda H."/>
            <person name="Morishita S."/>
            <person name="Kohara Y."/>
        </authorList>
    </citation>
    <scope>NUCLEOTIDE SEQUENCE [LARGE SCALE GENOMIC DNA]</scope>
    <source>
        <strain>Hd-rR</strain>
    </source>
</reference>
<dbReference type="Pfam" id="PF00097">
    <property type="entry name" value="zf-C3HC4"/>
    <property type="match status" value="1"/>
</dbReference>
<dbReference type="FunFam" id="3.40.50.300:FF:000491">
    <property type="entry name" value="E3 ubiquitin-protein ligase RNF213"/>
    <property type="match status" value="1"/>
</dbReference>
<evidence type="ECO:0000256" key="1">
    <source>
        <dbReference type="ARBA" id="ARBA00000900"/>
    </source>
</evidence>
<dbReference type="GO" id="GO:0008270">
    <property type="term" value="F:zinc ion binding"/>
    <property type="evidence" value="ECO:0007669"/>
    <property type="project" value="UniProtKB-KW"/>
</dbReference>
<organism evidence="26 27">
    <name type="scientific">Oryzias latipes</name>
    <name type="common">Japanese rice fish</name>
    <name type="synonym">Japanese killifish</name>
    <dbReference type="NCBI Taxonomy" id="8090"/>
    <lineage>
        <taxon>Eukaryota</taxon>
        <taxon>Metazoa</taxon>
        <taxon>Chordata</taxon>
        <taxon>Craniata</taxon>
        <taxon>Vertebrata</taxon>
        <taxon>Euteleostomi</taxon>
        <taxon>Actinopterygii</taxon>
        <taxon>Neopterygii</taxon>
        <taxon>Teleostei</taxon>
        <taxon>Neoteleostei</taxon>
        <taxon>Acanthomorphata</taxon>
        <taxon>Ovalentaria</taxon>
        <taxon>Atherinomorphae</taxon>
        <taxon>Beloniformes</taxon>
        <taxon>Adrianichthyidae</taxon>
        <taxon>Oryziinae</taxon>
        <taxon>Oryzias</taxon>
    </lineage>
</organism>
<evidence type="ECO:0000256" key="23">
    <source>
        <dbReference type="SAM" id="MobiDB-lite"/>
    </source>
</evidence>
<dbReference type="FunFam" id="3.40.50.300:FF:000804">
    <property type="entry name" value="E3 ubiquitin-protein ligase RNF213"/>
    <property type="match status" value="1"/>
</dbReference>
<evidence type="ECO:0000256" key="6">
    <source>
        <dbReference type="ARBA" id="ARBA00012483"/>
    </source>
</evidence>
<evidence type="ECO:0000256" key="9">
    <source>
        <dbReference type="ARBA" id="ARBA00022677"/>
    </source>
</evidence>
<dbReference type="InterPro" id="IPR046439">
    <property type="entry name" value="ZF_RZ_dom"/>
</dbReference>
<evidence type="ECO:0000256" key="21">
    <source>
        <dbReference type="ARBA" id="ARBA00048778"/>
    </source>
</evidence>
<dbReference type="GO" id="GO:0006629">
    <property type="term" value="P:lipid metabolic process"/>
    <property type="evidence" value="ECO:0007669"/>
    <property type="project" value="UniProtKB-KW"/>
</dbReference>
<keyword evidence="11" id="KW-0479">Metal-binding</keyword>
<dbReference type="GO" id="GO:0002376">
    <property type="term" value="P:immune system process"/>
    <property type="evidence" value="ECO:0007669"/>
    <property type="project" value="UniProtKB-KW"/>
</dbReference>
<keyword evidence="19" id="KW-0443">Lipid metabolism</keyword>
<evidence type="ECO:0000256" key="2">
    <source>
        <dbReference type="ARBA" id="ARBA00004502"/>
    </source>
</evidence>
<evidence type="ECO:0000313" key="26">
    <source>
        <dbReference type="Ensembl" id="ENSORLP00015015868.1"/>
    </source>
</evidence>
<reference evidence="26" key="4">
    <citation type="submission" date="2025-09" db="UniProtKB">
        <authorList>
            <consortium name="Ensembl"/>
        </authorList>
    </citation>
    <scope>IDENTIFICATION</scope>
    <source>
        <strain evidence="26">HSOK</strain>
    </source>
</reference>
<evidence type="ECO:0000259" key="25">
    <source>
        <dbReference type="PROSITE" id="PS51981"/>
    </source>
</evidence>
<evidence type="ECO:0000256" key="12">
    <source>
        <dbReference type="ARBA" id="ARBA00022741"/>
    </source>
</evidence>
<dbReference type="SMART" id="SM00382">
    <property type="entry name" value="AAA"/>
    <property type="match status" value="2"/>
</dbReference>
<keyword evidence="17" id="KW-0067">ATP-binding</keyword>
<dbReference type="PROSITE" id="PS51981">
    <property type="entry name" value="ZF_RZ"/>
    <property type="match status" value="1"/>
</dbReference>
<proteinExistence type="inferred from homology"/>
<dbReference type="GO" id="GO:0016887">
    <property type="term" value="F:ATP hydrolysis activity"/>
    <property type="evidence" value="ECO:0007669"/>
    <property type="project" value="InterPro"/>
</dbReference>
<comment type="catalytic activity">
    <reaction evidence="1">
        <text>S-ubiquitinyl-[E2 ubiquitin-conjugating enzyme]-L-cysteine + [acceptor protein]-L-lysine = [E2 ubiquitin-conjugating enzyme]-L-cysteine + N(6)-ubiquitinyl-[acceptor protein]-L-lysine.</text>
        <dbReference type="EC" id="2.3.2.27"/>
    </reaction>
</comment>
<evidence type="ECO:0000256" key="8">
    <source>
        <dbReference type="ARBA" id="ARBA00022657"/>
    </source>
</evidence>
<dbReference type="PROSITE" id="PS50089">
    <property type="entry name" value="ZF_RING_2"/>
    <property type="match status" value="1"/>
</dbReference>
<reference evidence="26" key="3">
    <citation type="submission" date="2025-08" db="UniProtKB">
        <authorList>
            <consortium name="Ensembl"/>
        </authorList>
    </citation>
    <scope>IDENTIFICATION</scope>
    <source>
        <strain evidence="26">HSOK</strain>
    </source>
</reference>
<dbReference type="SUPFAM" id="SSF57850">
    <property type="entry name" value="RING/U-box"/>
    <property type="match status" value="1"/>
</dbReference>
<evidence type="ECO:0000256" key="22">
    <source>
        <dbReference type="PROSITE-ProRule" id="PRU00175"/>
    </source>
</evidence>
<dbReference type="Gene3D" id="3.30.40.10">
    <property type="entry name" value="Zinc/RING finger domain, C3HC4 (zinc finger)"/>
    <property type="match status" value="1"/>
</dbReference>
<keyword evidence="13 22" id="KW-0863">Zinc-finger</keyword>
<keyword evidence="18" id="KW-0391">Immunity</keyword>
<feature type="compositionally biased region" description="Acidic residues" evidence="23">
    <location>
        <begin position="625"/>
        <end position="640"/>
    </location>
</feature>
<keyword evidence="14" id="KW-0833">Ubl conjugation pathway</keyword>
<dbReference type="SMART" id="SM00184">
    <property type="entry name" value="RING"/>
    <property type="match status" value="1"/>
</dbReference>
<dbReference type="InterPro" id="IPR031248">
    <property type="entry name" value="RNF213"/>
</dbReference>
<dbReference type="EC" id="2.3.2.27" evidence="6"/>
<dbReference type="Pfam" id="PF20173">
    <property type="entry name" value="ZnF_RZ-type"/>
    <property type="match status" value="1"/>
</dbReference>
<evidence type="ECO:0000256" key="17">
    <source>
        <dbReference type="ARBA" id="ARBA00022840"/>
    </source>
</evidence>
<dbReference type="PANTHER" id="PTHR22605">
    <property type="entry name" value="RZ-TYPE DOMAIN-CONTAINING PROTEIN"/>
    <property type="match status" value="1"/>
</dbReference>
<dbReference type="GO" id="GO:0005829">
    <property type="term" value="C:cytosol"/>
    <property type="evidence" value="ECO:0007669"/>
    <property type="project" value="UniProtKB-SubCell"/>
</dbReference>
<evidence type="ECO:0000259" key="24">
    <source>
        <dbReference type="PROSITE" id="PS50089"/>
    </source>
</evidence>
<evidence type="ECO:0000256" key="14">
    <source>
        <dbReference type="ARBA" id="ARBA00022786"/>
    </source>
</evidence>
<comment type="catalytic activity">
    <reaction evidence="21">
        <text>ATP + H2O = ADP + phosphate + H(+)</text>
        <dbReference type="Rhea" id="RHEA:13065"/>
        <dbReference type="ChEBI" id="CHEBI:15377"/>
        <dbReference type="ChEBI" id="CHEBI:15378"/>
        <dbReference type="ChEBI" id="CHEBI:30616"/>
        <dbReference type="ChEBI" id="CHEBI:43474"/>
        <dbReference type="ChEBI" id="CHEBI:456216"/>
    </reaction>
    <physiologicalReaction direction="left-to-right" evidence="21">
        <dbReference type="Rhea" id="RHEA:13066"/>
    </physiologicalReaction>
</comment>
<evidence type="ECO:0000256" key="20">
    <source>
        <dbReference type="ARBA" id="ARBA00023268"/>
    </source>
</evidence>
<comment type="subcellular location">
    <subcellularLocation>
        <location evidence="3">Cytoplasm</location>
        <location evidence="3">Cytosol</location>
    </subcellularLocation>
    <subcellularLocation>
        <location evidence="2">Lipid droplet</location>
    </subcellularLocation>
</comment>
<dbReference type="InterPro" id="IPR018957">
    <property type="entry name" value="Znf_C3HC4_RING-type"/>
</dbReference>
<dbReference type="Gene3D" id="3.40.50.300">
    <property type="entry name" value="P-loop containing nucleotide triphosphate hydrolases"/>
    <property type="match status" value="2"/>
</dbReference>
<feature type="domain" description="RING-type" evidence="24">
    <location>
        <begin position="2519"/>
        <end position="2558"/>
    </location>
</feature>
<dbReference type="InterPro" id="IPR001841">
    <property type="entry name" value="Znf_RING"/>
</dbReference>
<evidence type="ECO:0000256" key="4">
    <source>
        <dbReference type="ARBA" id="ARBA00004906"/>
    </source>
</evidence>
<dbReference type="GO" id="GO:0001525">
    <property type="term" value="P:angiogenesis"/>
    <property type="evidence" value="ECO:0007669"/>
    <property type="project" value="UniProtKB-KW"/>
</dbReference>
<evidence type="ECO:0000256" key="3">
    <source>
        <dbReference type="ARBA" id="ARBA00004514"/>
    </source>
</evidence>
<dbReference type="InterPro" id="IPR027417">
    <property type="entry name" value="P-loop_NTPase"/>
</dbReference>
<keyword evidence="12" id="KW-0547">Nucleotide-binding</keyword>
<evidence type="ECO:0000256" key="18">
    <source>
        <dbReference type="ARBA" id="ARBA00022859"/>
    </source>
</evidence>
<sequence length="3059" mass="347620">MLMPSSSTVLGLMNHCAQLLVVEVVLLLPLLFKLRHPGADAQKVGPAVEEGDWSGLAGFDFMAFREKMHLFLSCFYHGSSVFAGRCSVCFGSICLYLQRCLCFRGLQPATSLWFQSSCLFLCCLASSAADMAPIEGKHTADLAGVSLSKLVLVQAFGAGGGPKKMHAPPVLWYNPSLNVLRMASEMHKLTSSNLILSSWVKQSARWASAQPPGSTPVQVTLAQVCENVWSPLLTDFLHLGVGISQGWVERRLRQIQEYRKLREAAAADSAVLRILAFVTRQHTSCLEEFLRSQTLTRWVQENLRSETAAFKYSCSFSRGYRLRFSLVNFCVLSTDMSDVKVYVDLASISAGENDREIDQVACFHDAVMGYAPLLYSLSPKAGFEEFMKCAQLVWDAHSRDEKLPDKLRESTRLLNWLKALKETHGSVEQSSLSLASSINECGVYSVGWSERNTERVSGQCLQNMVQVTVNRGREEKSYKHEDLLELQNKLMLMSSKGEHGREQVTRFTEVRGLLVGAILLQMQTSGNMLFWDWHARAFCCAQQQQPCIRITFSSLGGELMEYHGEVSQQLQQLADLMDFCHKEWLDFIGEMRSSFSVLNYYTTEQMVYLSAYASAASLTSKQQDEEQQQEEGSDTEEEDCGSPGTGGKGEEAHDLMEFSSDDEDAVKWDVNLTDKTRGRNQWKQLQRDKSKHLRDCLDIRTLARVLACLSETNQMHMIRNLPRQIQEGKPNLVLCPEAEVFTTTLSFYMESPEQPLPSADEVLVCTDKTTREEVEVFLRRVFSQGSSHNWQKIYALVNPGLLGYDVSEALVEMYEGLERSASSHFRLIVVSPVAHQHKCVPSYFSNNKIQAGESIREEVARKYLCHHFRHNTSIPVASISPDQLSVWMVSSARPAVGKVSLLLGENAAVCSVLSQSFLFRQKYPRAKHIRIQLIQPCVDTDSLTKSLTERLCALREHDPVLLHIDTAAVRSGLEELLFRLLVLGCLSDGHGTLWRRNGAQLITVEVLKPNSAPQKQPRELQLFDVLPTIHCRPPKEVRQRLANPRSLSKKSFDPLMNEEEFRSEGIQRPYQYLRLYNQNQDLDRFSYKERSVVGNPSDCLHHFLLYCGMGDPSWGELKNFSWFLNVQLKDCESSVFCDPDVLADHLPNFKSFIVSFMIVMARDFASPSLNNSDESPVLDRNTRRTQDEDLLTRLTIRKHWEEEPHPYIFFNADRSSMSFLGFNIQRCRNALNAVDPRSLKVLIQNVMPQKLYEGLLRQKICLTENFDHLPRSDKIKRISCVVGAKKGITDGSFDPDPTYELTADNVMKMLAIHMRFRCGIPVVIMGETGCGKTRLVRFLCTLQREDKPVENMVLVKVHGGTNAEMIYRKVREAEALAFKNQQTHKIDTILFFDEANTTDAIFAIKEVLCDRTVQGEPLKAQSGLKIIAACNPYRQHSPKMVERLELAGLGYRVRAEDTKDRFGKVPLRQLVYRVHPLPSSLVSLVWDFGQLSDATELSYINQIVKKKSADHSLPDACRKVISKVLAASQKYMRSRKDECSFVSLRDVERSMKVLVWFYQHSKDLFHNCDHLGDDCKVLKCLILAVGVCYYPTLVTKKEYREEICVHFPHPLNSAAALQAEISSCQDIFLQNIQTRETIAKNIALTENVFLMVVCIELRIPLFLVGKPGSSKSLAKTVVADAMQGQNSHSELFQKLKQVHMVSFQCSPHSSPEGIIGTFKNCARFQRDKNMEKYVSVVVLDEIGLAEDSPQMPLKTLHPLLEDGCIDNEKPDPHLKVGFVGISNWALDPAKMNRGIFVSRWDPSEEELVLTAQGICSSINPILLKIKHLFPSLAKAFLSICRETSKNQFFGLRDYYSLIKMLFTSAKLVEAISRNFSGQPKGFDSVAFFQEVLQDSHEIPRPSTLDMVKKNLDHESSEESRYLLLLTTNNAALHILQQQVFDQEYAQICRNVNRVKTCMETGRTVILLNMQNLYESLYDALNQYYVYLSAQQYVDLGLGSHRVKCRVHPNFRLVVVEDQKKVYEHFPVPLINRLEKHRVDRSTDLELWQHRVLDKLREWVEGFVGEANQDFKLSDTFIGFHDDACASALLQALEETKQKDTESAELQKEEDVLELAKSLLLNCAAPDAVVRLKYCDLSNQEKGRLQKLYFQQQHHHSLRDFLDESMSRYDGCCRFLEVRHKMELLIHYLLVRPINLTALCTLWLCADYHLLQLVNQVRCEGDGPCSWTATRQIHAAVAPPTDKAHLHPLSLVRSCVQKAVSLLRDPDGRPSRSMQRMHILLGLLRPDCHVKTGVCVAARFQSALLNRLTEALEQREELMGAPKEWVNMEAKKRQALQEGGTLRHTLWRCLQSSVMPLLAGMLEVMDRYSNLELLSTRRLSGGLLLQSHYVVDSTFSESDQEVLVQHYFMLDGEELPCLAPFSWLIRLHLEITQKGCTERIVQLVSAFHSSRLGFLLQELSEAERQEHALLYLQDFLLLSLKIKSKDELKVRTFSAQQLLDEQLMQDSSDLRFLSRFGISCPVCLLELSEPSLLPCQHVVCLPCLQRCIQQHRRFCPKCRKELQNDFTPTVSHTVKYVADICLVIHFLCFIHSYFVCKCGKPMERSKCLECGLPVGGERHTPVAGFLQQNLQRFDRLQTGHILGEAHRRSEAPERQLTSAQACILRLLTHLAMLQGTSRDLRVIGDMIHPRPGNVLSFLWDHLEKDMKMLSRTLDLNMDDTAITVHLVLNRCSAAVNMLYVFCSLEFRLNLFQDLKTNLSEAQASISADEGLAGSPLMTVLYGDPGTMLSLPSSCPTHRSSFWTLRETMAVERFSQRVGETKGRLSLPLLCLFLKKVSRPFQTRPPFQEVTTESSGEYLAPRRHGPGSCLQTLIDFLSETHNSLVREVRRASHMTDRSVLHQQLSSLLKVVSLPLQNERELLPLVLANCNYSLEKGGEMGSSYDLLHIQTQLRRRFLAGKPLIQAVRLNTRLHAEAVKAFFRKTVEGRHVQGRCEMDGHVVFFQEPFPKLPPEFQQKLSQDDRKELKDFLAVTDVDTFILELHEILLLKTGGGTGYQPHWE</sequence>
<evidence type="ECO:0000256" key="16">
    <source>
        <dbReference type="ARBA" id="ARBA00022833"/>
    </source>
</evidence>
<evidence type="ECO:0000256" key="5">
    <source>
        <dbReference type="ARBA" id="ARBA00006914"/>
    </source>
</evidence>
<keyword evidence="9" id="KW-0551">Lipid droplet</keyword>
<keyword evidence="15" id="KW-0378">Hydrolase</keyword>
<dbReference type="InterPro" id="IPR013083">
    <property type="entry name" value="Znf_RING/FYVE/PHD"/>
</dbReference>
<feature type="domain" description="RZ-type" evidence="25">
    <location>
        <begin position="2561"/>
        <end position="2637"/>
    </location>
</feature>
<evidence type="ECO:0000256" key="13">
    <source>
        <dbReference type="ARBA" id="ARBA00022771"/>
    </source>
</evidence>
<evidence type="ECO:0000313" key="27">
    <source>
        <dbReference type="Proteomes" id="UP000265200"/>
    </source>
</evidence>
<keyword evidence="10" id="KW-0808">Transferase</keyword>
<dbReference type="SUPFAM" id="SSF52540">
    <property type="entry name" value="P-loop containing nucleoside triphosphate hydrolases"/>
    <property type="match status" value="2"/>
</dbReference>